<organism evidence="3 4">
    <name type="scientific">Verrucomicrobia subdivision 6 bacterium BACL9 MAG-120924-bin69</name>
    <dbReference type="NCBI Taxonomy" id="1655635"/>
    <lineage>
        <taxon>Bacteria</taxon>
        <taxon>Pseudomonadati</taxon>
        <taxon>Verrucomicrobiota</taxon>
        <taxon>Verrucomicrobiia</taxon>
        <taxon>Verrucomicrobiales</taxon>
        <taxon>Verrucomicrobia subdivision 6</taxon>
    </lineage>
</organism>
<name>A0A0R2XIJ2_9BACT</name>
<feature type="transmembrane region" description="Helical" evidence="2">
    <location>
        <begin position="26"/>
        <end position="45"/>
    </location>
</feature>
<feature type="region of interest" description="Disordered" evidence="1">
    <location>
        <begin position="74"/>
        <end position="238"/>
    </location>
</feature>
<dbReference type="Proteomes" id="UP000051220">
    <property type="component" value="Unassembled WGS sequence"/>
</dbReference>
<comment type="caution">
    <text evidence="3">The sequence shown here is derived from an EMBL/GenBank/DDBJ whole genome shotgun (WGS) entry which is preliminary data.</text>
</comment>
<gene>
    <name evidence="3" type="ORF">ABS33_01080</name>
</gene>
<feature type="compositionally biased region" description="Pro residues" evidence="1">
    <location>
        <begin position="162"/>
        <end position="172"/>
    </location>
</feature>
<sequence>MTMAIPPTGFSPTPYANEEARDRRDMIIAGIFTFLYLLIFAFFWISSQTLTALQKKNPEPPLRTNLKIQRLASPTMAPPMQSQFADASGLKEVDKPDPRTALQSDRNTAASSKVVNGTDPTLGGQDGKKDDSLTMRDSRFSANPASPPPAARLSPSTAKPAQQPPKPAPALPKPDLLKPTAGPGTPIEKVNETPKTKEDPSQNQSDSPPSAAQAASNAADSSSAMAPPPDIFRDRSAVSGGAAMGQDASFASMGTALGRYQHKLYLAIGSRWNNKVQQTMAQIGVDRVVVRFHVNADGTISDLDIVQGNPNSILGMISADSIKQSSDLIGPFPADLKAEKPNGFPWQLAFRIY</sequence>
<feature type="compositionally biased region" description="Basic and acidic residues" evidence="1">
    <location>
        <begin position="126"/>
        <end position="139"/>
    </location>
</feature>
<feature type="compositionally biased region" description="Polar residues" evidence="1">
    <location>
        <begin position="101"/>
        <end position="119"/>
    </location>
</feature>
<feature type="compositionally biased region" description="Low complexity" evidence="1">
    <location>
        <begin position="151"/>
        <end position="161"/>
    </location>
</feature>
<dbReference type="EMBL" id="LIDN01000019">
    <property type="protein sequence ID" value="KRP34332.1"/>
    <property type="molecule type" value="Genomic_DNA"/>
</dbReference>
<keyword evidence="2" id="KW-0472">Membrane</keyword>
<evidence type="ECO:0000256" key="1">
    <source>
        <dbReference type="SAM" id="MobiDB-lite"/>
    </source>
</evidence>
<keyword evidence="2" id="KW-0812">Transmembrane</keyword>
<evidence type="ECO:0000313" key="4">
    <source>
        <dbReference type="Proteomes" id="UP000051220"/>
    </source>
</evidence>
<accession>A0A0R2XIJ2</accession>
<reference evidence="3 4" key="1">
    <citation type="submission" date="2015-10" db="EMBL/GenBank/DDBJ databases">
        <title>Metagenome-Assembled Genomes uncover a global brackish microbiome.</title>
        <authorList>
            <person name="Hugerth L.W."/>
            <person name="Larsson J."/>
            <person name="Alneberg J."/>
            <person name="Lindh M.V."/>
            <person name="Legrand C."/>
            <person name="Pinhassi J."/>
            <person name="Andersson A.F."/>
        </authorList>
    </citation>
    <scope>NUCLEOTIDE SEQUENCE [LARGE SCALE GENOMIC DNA]</scope>
    <source>
        <strain evidence="3">BACL9 MAG-120924-bin69</strain>
    </source>
</reference>
<keyword evidence="2" id="KW-1133">Transmembrane helix</keyword>
<evidence type="ECO:0000256" key="2">
    <source>
        <dbReference type="SAM" id="Phobius"/>
    </source>
</evidence>
<feature type="compositionally biased region" description="Low complexity" evidence="1">
    <location>
        <begin position="201"/>
        <end position="225"/>
    </location>
</feature>
<proteinExistence type="predicted"/>
<protein>
    <recommendedName>
        <fullName evidence="5">TonB C-terminal domain-containing protein</fullName>
    </recommendedName>
</protein>
<evidence type="ECO:0008006" key="5">
    <source>
        <dbReference type="Google" id="ProtNLM"/>
    </source>
</evidence>
<evidence type="ECO:0000313" key="3">
    <source>
        <dbReference type="EMBL" id="KRP34332.1"/>
    </source>
</evidence>
<feature type="compositionally biased region" description="Basic and acidic residues" evidence="1">
    <location>
        <begin position="189"/>
        <end position="200"/>
    </location>
</feature>
<feature type="compositionally biased region" description="Basic and acidic residues" evidence="1">
    <location>
        <begin position="89"/>
        <end position="98"/>
    </location>
</feature>
<dbReference type="AlphaFoldDB" id="A0A0R2XIJ2"/>